<evidence type="ECO:0000256" key="1">
    <source>
        <dbReference type="SAM" id="MobiDB-lite"/>
    </source>
</evidence>
<organism evidence="2 3">
    <name type="scientific">Fusarium proliferatum (strain ET1)</name>
    <name type="common">Orchid endophyte fungus</name>
    <dbReference type="NCBI Taxonomy" id="1227346"/>
    <lineage>
        <taxon>Eukaryota</taxon>
        <taxon>Fungi</taxon>
        <taxon>Dikarya</taxon>
        <taxon>Ascomycota</taxon>
        <taxon>Pezizomycotina</taxon>
        <taxon>Sordariomycetes</taxon>
        <taxon>Hypocreomycetidae</taxon>
        <taxon>Hypocreales</taxon>
        <taxon>Nectriaceae</taxon>
        <taxon>Fusarium</taxon>
        <taxon>Fusarium fujikuroi species complex</taxon>
    </lineage>
</organism>
<dbReference type="RefSeq" id="XP_031089337.1">
    <property type="nucleotide sequence ID" value="XM_031224039.1"/>
</dbReference>
<accession>A0A1L7W899</accession>
<dbReference type="EMBL" id="FJOF01000014">
    <property type="protein sequence ID" value="CZR48814.1"/>
    <property type="molecule type" value="Genomic_DNA"/>
</dbReference>
<reference evidence="3" key="1">
    <citation type="journal article" date="2016" name="Genome Biol. Evol.">
        <title>Comparative 'omics' of the Fusarium fujikuroi species complex highlights differences in genetic potential and metabolite synthesis.</title>
        <authorList>
            <person name="Niehaus E.-M."/>
            <person name="Muensterkoetter M."/>
            <person name="Proctor R.H."/>
            <person name="Brown D.W."/>
            <person name="Sharon A."/>
            <person name="Idan Y."/>
            <person name="Oren-Young L."/>
            <person name="Sieber C.M."/>
            <person name="Novak O."/>
            <person name="Pencik A."/>
            <person name="Tarkowska D."/>
            <person name="Hromadova K."/>
            <person name="Freeman S."/>
            <person name="Maymon M."/>
            <person name="Elazar M."/>
            <person name="Youssef S.A."/>
            <person name="El-Shabrawy E.S.M."/>
            <person name="Shalaby A.B.A."/>
            <person name="Houterman P."/>
            <person name="Brock N.L."/>
            <person name="Burkhardt I."/>
            <person name="Tsavkelova E.A."/>
            <person name="Dickschat J.S."/>
            <person name="Galuszka P."/>
            <person name="Gueldener U."/>
            <person name="Tudzynski B."/>
        </authorList>
    </citation>
    <scope>NUCLEOTIDE SEQUENCE [LARGE SCALE GENOMIC DNA]</scope>
    <source>
        <strain evidence="3">ET1</strain>
    </source>
</reference>
<evidence type="ECO:0000313" key="2">
    <source>
        <dbReference type="EMBL" id="CZR48814.1"/>
    </source>
</evidence>
<feature type="region of interest" description="Disordered" evidence="1">
    <location>
        <begin position="1"/>
        <end position="75"/>
    </location>
</feature>
<feature type="compositionally biased region" description="Polar residues" evidence="1">
    <location>
        <begin position="169"/>
        <end position="181"/>
    </location>
</feature>
<feature type="compositionally biased region" description="Polar residues" evidence="1">
    <location>
        <begin position="27"/>
        <end position="39"/>
    </location>
</feature>
<evidence type="ECO:0000313" key="3">
    <source>
        <dbReference type="Proteomes" id="UP000183971"/>
    </source>
</evidence>
<feature type="compositionally biased region" description="Polar residues" evidence="1">
    <location>
        <begin position="216"/>
        <end position="226"/>
    </location>
</feature>
<dbReference type="VEuPathDB" id="FungiDB:FPRO_03865"/>
<feature type="region of interest" description="Disordered" evidence="1">
    <location>
        <begin position="156"/>
        <end position="226"/>
    </location>
</feature>
<gene>
    <name evidence="2" type="ORF">FPRO_03865</name>
</gene>
<sequence>MRSLALISLPTFSEEADSGSSIGSSSLNVSRPCSRSTVRGMSDDDNDLALSTLGSGDPWDTGRPSDVGTDSFDGSRGQPFNVHGVERPSPPLDILGFQYSTHDAEDDPIIQSMLGYMKSEAATVEKNLKGESMLLGDQDSRFDQYPTALEAKNIEAKPYSEFQDPKPAESSTLSSLPSATDMSEETLSGFDLPLPGYNDEVKNRLKPTKGKEKAESTTQQTKNLSTERQAEVGIKHVYSQSAFRRSKSIKSDYEINVNGPIEVIGSVKSGSSVTLTGDVIVREKVDAFGSLLLSGSIRCDGKVKAYGNITVNGYTLVNGKMKGCGKLRIIGTLETTDLEIYGNVSLTGHLKCRRLVVYGTLTLIGSDSSYYIEESEQVAGAVRMAEAEPDWDW</sequence>
<keyword evidence="3" id="KW-1185">Reference proteome</keyword>
<comment type="caution">
    <text evidence="2">The sequence shown here is derived from an EMBL/GenBank/DDBJ whole genome shotgun (WGS) entry which is preliminary data.</text>
</comment>
<evidence type="ECO:0008006" key="4">
    <source>
        <dbReference type="Google" id="ProtNLM"/>
    </source>
</evidence>
<protein>
    <recommendedName>
        <fullName evidence="4">Polymer-forming cytoskeletal protein</fullName>
    </recommendedName>
</protein>
<dbReference type="AlphaFoldDB" id="A0A1L7W899"/>
<dbReference type="GeneID" id="42048750"/>
<proteinExistence type="predicted"/>
<dbReference type="Proteomes" id="UP000183971">
    <property type="component" value="Unassembled WGS sequence"/>
</dbReference>
<feature type="compositionally biased region" description="Basic and acidic residues" evidence="1">
    <location>
        <begin position="199"/>
        <end position="215"/>
    </location>
</feature>
<name>A0A1L7W899_FUSPR</name>